<feature type="coiled-coil region" evidence="1">
    <location>
        <begin position="608"/>
        <end position="635"/>
    </location>
</feature>
<dbReference type="GO" id="GO:0005509">
    <property type="term" value="F:calcium ion binding"/>
    <property type="evidence" value="ECO:0007669"/>
    <property type="project" value="TreeGrafter"/>
</dbReference>
<dbReference type="GO" id="GO:0001786">
    <property type="term" value="F:phosphatidylserine binding"/>
    <property type="evidence" value="ECO:0007669"/>
    <property type="project" value="TreeGrafter"/>
</dbReference>
<feature type="region of interest" description="Disordered" evidence="2">
    <location>
        <begin position="524"/>
        <end position="562"/>
    </location>
</feature>
<dbReference type="SMART" id="SM00239">
    <property type="entry name" value="C2"/>
    <property type="match status" value="1"/>
</dbReference>
<dbReference type="PROSITE" id="PS50004">
    <property type="entry name" value="C2"/>
    <property type="match status" value="1"/>
</dbReference>
<accession>A0A814U4T3</accession>
<dbReference type="PANTHER" id="PTHR10024:SF369">
    <property type="entry name" value="FI18813P1"/>
    <property type="match status" value="1"/>
</dbReference>
<evidence type="ECO:0000256" key="2">
    <source>
        <dbReference type="SAM" id="MobiDB-lite"/>
    </source>
</evidence>
<sequence>MIVTLISSLAITIVIVGLAISRYHARRQKQTKNLTYSVTRYRRRPLVSTSCDSFTPSPTAAHDKLSMGVVNETTHIIKNSSSWPDTSLLSRADNKQIKSSSLSSSSSSSMSTSSTIEHINELPSLTFGLRWNEINKSLIIRVVSARDLFIHRHNRQPSVIDSYVRIELLSPETINGSLESIPSMRTHIVKKHAYPVYDEVFEFNNFKSTVDEEYSLLFTVSTFDTFTRDEVLGEITFPINFSILSSTEMTFTQELTARQRQLTNQQLGQMLLSLCYQPSDSALTFIVLKASNLPRIATTRLINPYFKIYMFYKKQRIAKRKNEMFSLSANERCFRTFCHCIARSVRYLRNDRQRPAKILDSHANVYRPEVESELEHLAVATSRNKSLQINYEKELERKRQRSIRYHVLRRKYVAHPNDIQINPYVKNHMQFLRKNYPSRWTVDMLAESFNQSVENVRLILQQRTTRRLRVRARPPSSLFGVKDEEEREKIIREHIMKRDLSRRNRPELANTDDDNEPVDHQVLAEESHLLPRQRPSDDYMKRDNDGFFSNVISSSDEDQQNERDISIKKKLLTSSPTLLDRINKLRLNTNAISDTSALEQPIDIHQQRLRIIEQMQRSNDRIAEMNEKKQKFVDKTTVKRRK</sequence>
<dbReference type="Gene3D" id="2.60.40.150">
    <property type="entry name" value="C2 domain"/>
    <property type="match status" value="2"/>
</dbReference>
<proteinExistence type="predicted"/>
<dbReference type="GO" id="GO:0000149">
    <property type="term" value="F:SNARE binding"/>
    <property type="evidence" value="ECO:0007669"/>
    <property type="project" value="TreeGrafter"/>
</dbReference>
<dbReference type="GO" id="GO:0030424">
    <property type="term" value="C:axon"/>
    <property type="evidence" value="ECO:0007669"/>
    <property type="project" value="TreeGrafter"/>
</dbReference>
<dbReference type="AlphaFoldDB" id="A0A814U4T3"/>
<feature type="compositionally biased region" description="Basic and acidic residues" evidence="2">
    <location>
        <begin position="524"/>
        <end position="545"/>
    </location>
</feature>
<name>A0A814U4T3_ADIRI</name>
<dbReference type="OrthoDB" id="67700at2759"/>
<dbReference type="EMBL" id="CAJNOJ010000129">
    <property type="protein sequence ID" value="CAF1168807.1"/>
    <property type="molecule type" value="Genomic_DNA"/>
</dbReference>
<evidence type="ECO:0000313" key="4">
    <source>
        <dbReference type="EMBL" id="CAF1168807.1"/>
    </source>
</evidence>
<dbReference type="InterPro" id="IPR035892">
    <property type="entry name" value="C2_domain_sf"/>
</dbReference>
<evidence type="ECO:0000256" key="1">
    <source>
        <dbReference type="SAM" id="Coils"/>
    </source>
</evidence>
<evidence type="ECO:0000313" key="5">
    <source>
        <dbReference type="Proteomes" id="UP000663852"/>
    </source>
</evidence>
<dbReference type="SUPFAM" id="SSF49562">
    <property type="entry name" value="C2 domain (Calcium/lipid-binding domain, CaLB)"/>
    <property type="match status" value="2"/>
</dbReference>
<dbReference type="GO" id="GO:0006906">
    <property type="term" value="P:vesicle fusion"/>
    <property type="evidence" value="ECO:0007669"/>
    <property type="project" value="TreeGrafter"/>
</dbReference>
<protein>
    <recommendedName>
        <fullName evidence="3">C2 domain-containing protein</fullName>
    </recommendedName>
</protein>
<dbReference type="GO" id="GO:0005544">
    <property type="term" value="F:calcium-dependent phospholipid binding"/>
    <property type="evidence" value="ECO:0007669"/>
    <property type="project" value="TreeGrafter"/>
</dbReference>
<keyword evidence="1" id="KW-0175">Coiled coil</keyword>
<dbReference type="Pfam" id="PF00168">
    <property type="entry name" value="C2"/>
    <property type="match status" value="2"/>
</dbReference>
<dbReference type="GO" id="GO:0030276">
    <property type="term" value="F:clathrin binding"/>
    <property type="evidence" value="ECO:0007669"/>
    <property type="project" value="TreeGrafter"/>
</dbReference>
<dbReference type="Proteomes" id="UP000663852">
    <property type="component" value="Unassembled WGS sequence"/>
</dbReference>
<dbReference type="InterPro" id="IPR000008">
    <property type="entry name" value="C2_dom"/>
</dbReference>
<dbReference type="GO" id="GO:0070382">
    <property type="term" value="C:exocytic vesicle"/>
    <property type="evidence" value="ECO:0007669"/>
    <property type="project" value="TreeGrafter"/>
</dbReference>
<reference evidence="4" key="1">
    <citation type="submission" date="2021-02" db="EMBL/GenBank/DDBJ databases">
        <authorList>
            <person name="Nowell W R."/>
        </authorList>
    </citation>
    <scope>NUCLEOTIDE SEQUENCE</scope>
</reference>
<evidence type="ECO:0000259" key="3">
    <source>
        <dbReference type="PROSITE" id="PS50004"/>
    </source>
</evidence>
<gene>
    <name evidence="4" type="ORF">EDS130_LOCUS23570</name>
</gene>
<dbReference type="GO" id="GO:0005886">
    <property type="term" value="C:plasma membrane"/>
    <property type="evidence" value="ECO:0007669"/>
    <property type="project" value="TreeGrafter"/>
</dbReference>
<feature type="domain" description="C2" evidence="3">
    <location>
        <begin position="121"/>
        <end position="253"/>
    </location>
</feature>
<comment type="caution">
    <text evidence="4">The sequence shown here is derived from an EMBL/GenBank/DDBJ whole genome shotgun (WGS) entry which is preliminary data.</text>
</comment>
<organism evidence="4 5">
    <name type="scientific">Adineta ricciae</name>
    <name type="common">Rotifer</name>
    <dbReference type="NCBI Taxonomy" id="249248"/>
    <lineage>
        <taxon>Eukaryota</taxon>
        <taxon>Metazoa</taxon>
        <taxon>Spiralia</taxon>
        <taxon>Gnathifera</taxon>
        <taxon>Rotifera</taxon>
        <taxon>Eurotatoria</taxon>
        <taxon>Bdelloidea</taxon>
        <taxon>Adinetida</taxon>
        <taxon>Adinetidae</taxon>
        <taxon>Adineta</taxon>
    </lineage>
</organism>
<dbReference type="PANTHER" id="PTHR10024">
    <property type="entry name" value="SYNAPTOTAGMIN"/>
    <property type="match status" value="1"/>
</dbReference>
<dbReference type="GO" id="GO:0048791">
    <property type="term" value="P:calcium ion-regulated exocytosis of neurotransmitter"/>
    <property type="evidence" value="ECO:0007669"/>
    <property type="project" value="TreeGrafter"/>
</dbReference>
<dbReference type="GO" id="GO:0098793">
    <property type="term" value="C:presynapse"/>
    <property type="evidence" value="ECO:0007669"/>
    <property type="project" value="GOC"/>
</dbReference>